<keyword evidence="4" id="KW-0732">Signal</keyword>
<comment type="pathway">
    <text evidence="1">Glycolipid biosynthesis; glycosylphosphatidylinositol-anchor biosynthesis.</text>
</comment>
<evidence type="ECO:0000256" key="3">
    <source>
        <dbReference type="ARBA" id="ARBA00022502"/>
    </source>
</evidence>
<organism evidence="6 7">
    <name type="scientific">Triparma columacea</name>
    <dbReference type="NCBI Taxonomy" id="722753"/>
    <lineage>
        <taxon>Eukaryota</taxon>
        <taxon>Sar</taxon>
        <taxon>Stramenopiles</taxon>
        <taxon>Ochrophyta</taxon>
        <taxon>Bolidophyceae</taxon>
        <taxon>Parmales</taxon>
        <taxon>Triparmaceae</taxon>
        <taxon>Triparma</taxon>
    </lineage>
</organism>
<keyword evidence="5" id="KW-1133">Transmembrane helix</keyword>
<dbReference type="OrthoDB" id="192611at2759"/>
<evidence type="ECO:0000256" key="4">
    <source>
        <dbReference type="ARBA" id="ARBA00022729"/>
    </source>
</evidence>
<dbReference type="Pfam" id="PF01650">
    <property type="entry name" value="Peptidase_C13"/>
    <property type="match status" value="1"/>
</dbReference>
<sequence>MLADDMPCNSRNPARGEIFTERNHDLNLYSDDTEVDYRGSEVSVESFSRVMTGRHKTGTVSNKKLHTTSSSDLLVYMTGHGGDEFLKFQDDEEIASDDLRDIFKEMMAKGRYGRILFIVDTCQAATLAATFNHKDTPNVLFVGSSRKGENSYAHHSDAYLGVAVVDRFTRAVLNFFHTKYNRGSTVDDMLRNVDNPRMLRAHIAVTSTFDEEGNRGGRDMLLKDFFSSELPVSMIKASKLPLEINRGDYSPINEDGGVENGLDSPVGVSDDSAVLESYKNEITSLRTLELNEELAARKASGVYHFHTPHKEERERGGGNYFDFIKGKGATWIIATAALGAAYWEIYVLPKDRGRRGL</sequence>
<dbReference type="GO" id="GO:0042765">
    <property type="term" value="C:GPI-anchor transamidase complex"/>
    <property type="evidence" value="ECO:0007669"/>
    <property type="project" value="InterPro"/>
</dbReference>
<dbReference type="PRINTS" id="PR00776">
    <property type="entry name" value="HEMOGLOBNASE"/>
</dbReference>
<gene>
    <name evidence="6" type="ORF">TrCOL_g13388</name>
</gene>
<evidence type="ECO:0000256" key="1">
    <source>
        <dbReference type="ARBA" id="ARBA00004687"/>
    </source>
</evidence>
<comment type="similarity">
    <text evidence="2">Belongs to the peptidase C13 family.</text>
</comment>
<evidence type="ECO:0008006" key="8">
    <source>
        <dbReference type="Google" id="ProtNLM"/>
    </source>
</evidence>
<dbReference type="GO" id="GO:0006508">
    <property type="term" value="P:proteolysis"/>
    <property type="evidence" value="ECO:0007669"/>
    <property type="project" value="InterPro"/>
</dbReference>
<dbReference type="PANTHER" id="PTHR48067">
    <property type="entry name" value="GPI-ANCHOR TRANSAMIDASE"/>
    <property type="match status" value="1"/>
</dbReference>
<evidence type="ECO:0000256" key="2">
    <source>
        <dbReference type="ARBA" id="ARBA00009941"/>
    </source>
</evidence>
<evidence type="ECO:0000313" key="6">
    <source>
        <dbReference type="EMBL" id="GMI43943.1"/>
    </source>
</evidence>
<evidence type="ECO:0000256" key="5">
    <source>
        <dbReference type="SAM" id="Phobius"/>
    </source>
</evidence>
<evidence type="ECO:0000313" key="7">
    <source>
        <dbReference type="Proteomes" id="UP001165065"/>
    </source>
</evidence>
<dbReference type="GO" id="GO:0016255">
    <property type="term" value="P:attachment of GPI anchor to protein"/>
    <property type="evidence" value="ECO:0007669"/>
    <property type="project" value="InterPro"/>
</dbReference>
<dbReference type="Proteomes" id="UP001165065">
    <property type="component" value="Unassembled WGS sequence"/>
</dbReference>
<feature type="transmembrane region" description="Helical" evidence="5">
    <location>
        <begin position="329"/>
        <end position="348"/>
    </location>
</feature>
<name>A0A9W7LBU5_9STRA</name>
<reference evidence="7" key="1">
    <citation type="journal article" date="2023" name="Commun. Biol.">
        <title>Genome analysis of Parmales, the sister group of diatoms, reveals the evolutionary specialization of diatoms from phago-mixotrophs to photoautotrophs.</title>
        <authorList>
            <person name="Ban H."/>
            <person name="Sato S."/>
            <person name="Yoshikawa S."/>
            <person name="Yamada K."/>
            <person name="Nakamura Y."/>
            <person name="Ichinomiya M."/>
            <person name="Sato N."/>
            <person name="Blanc-Mathieu R."/>
            <person name="Endo H."/>
            <person name="Kuwata A."/>
            <person name="Ogata H."/>
        </authorList>
    </citation>
    <scope>NUCLEOTIDE SEQUENCE [LARGE SCALE GENOMIC DNA]</scope>
</reference>
<dbReference type="PANTHER" id="PTHR48067:SF1">
    <property type="entry name" value="GPI-ANCHOR TRANSAMIDASE"/>
    <property type="match status" value="1"/>
</dbReference>
<dbReference type="GO" id="GO:0006506">
    <property type="term" value="P:GPI anchor biosynthetic process"/>
    <property type="evidence" value="ECO:0007669"/>
    <property type="project" value="UniProtKB-KW"/>
</dbReference>
<proteinExistence type="inferred from homology"/>
<dbReference type="Gene3D" id="3.40.50.1460">
    <property type="match status" value="1"/>
</dbReference>
<dbReference type="AlphaFoldDB" id="A0A9W7LBU5"/>
<dbReference type="InterPro" id="IPR028361">
    <property type="entry name" value="GPI_transamidase"/>
</dbReference>
<comment type="caution">
    <text evidence="6">The sequence shown here is derived from an EMBL/GenBank/DDBJ whole genome shotgun (WGS) entry which is preliminary data.</text>
</comment>
<dbReference type="EMBL" id="BRYA01001464">
    <property type="protein sequence ID" value="GMI43943.1"/>
    <property type="molecule type" value="Genomic_DNA"/>
</dbReference>
<keyword evidence="7" id="KW-1185">Reference proteome</keyword>
<keyword evidence="5" id="KW-0472">Membrane</keyword>
<keyword evidence="3" id="KW-0337">GPI-anchor biosynthesis</keyword>
<dbReference type="GO" id="GO:0003923">
    <property type="term" value="F:GPI-anchor transamidase activity"/>
    <property type="evidence" value="ECO:0007669"/>
    <property type="project" value="InterPro"/>
</dbReference>
<protein>
    <recommendedName>
        <fullName evidence="8">GPI-anchor transamidase</fullName>
    </recommendedName>
</protein>
<accession>A0A9W7LBU5</accession>
<dbReference type="InterPro" id="IPR001096">
    <property type="entry name" value="Peptidase_C13"/>
</dbReference>
<keyword evidence="5" id="KW-0812">Transmembrane</keyword>